<sequence>MAVSRVTLPGPTSATLGSEDYSLYSSLTEEELIELAIEHSLADANRSSVQAVANKTPTVPSAPGQASGQHCPPRQQMVPPPAYPPSENLEGATQSSFVTRNGQRMVAWRRYDGTLVLPQPEEEVNPMIKVIMTGDVKTLKELVKSDPDSLTKPSKEGWLALHEAAYYGQTECLDVLLRIQPGMINKRTLREQTPLLLAVARDKLPCVRYLLEKGADPDIANRDRETPLYKACERENVRAVELLLQYGSEVNKSCIQGWTALHEAVCRNNLQICQILVDAGAKVSIPNMYGITPLFVAAQSGRVEALRFLIKNGADVNSQAGDGATALYEACKNAHEEVVKVLLSQNADANIAAKGGLLPLHIAAQRGNDREKLLNYASYPYCNEGSVKIVSMLIPVTSRARVRRSGISPLHLAAERNKNDVLETLIEAGFDVNATLSPDRSKMYEDRRSTVLYFAVCNNNIDATAMLLEAGAYPNLDTFNPLLVAVRQGCIKTVTMLVEHGANVNSCIPTHPTSFPATIMFCMKYLPMLKYLLDNGCDAESCFQCEYGSRPHPPLKMFRSQRDDLRYTSDTSSITKVQFCEMVSTPSVYRWAGPIIDVLLDYVGNVQLCARLIEHLDSYEDWSVIKEKSVPPRPLMQLCRMKIHKILGIKRLKLVDTLPLPGRLIKYLKHEERATKLT</sequence>
<dbReference type="Pfam" id="PF13637">
    <property type="entry name" value="Ank_4"/>
    <property type="match status" value="1"/>
</dbReference>
<dbReference type="InterPro" id="IPR036036">
    <property type="entry name" value="SOCS_box-like_dom_sf"/>
</dbReference>
<feature type="compositionally biased region" description="Polar residues" evidence="5">
    <location>
        <begin position="54"/>
        <end position="68"/>
    </location>
</feature>
<accession>A0A8C9RIY4</accession>
<dbReference type="OrthoDB" id="539213at2759"/>
<comment type="pathway">
    <text evidence="1">Protein modification; protein ubiquitination.</text>
</comment>
<evidence type="ECO:0000256" key="5">
    <source>
        <dbReference type="SAM" id="MobiDB-lite"/>
    </source>
</evidence>
<feature type="repeat" description="ANK" evidence="4">
    <location>
        <begin position="477"/>
        <end position="505"/>
    </location>
</feature>
<keyword evidence="8" id="KW-1185">Reference proteome</keyword>
<dbReference type="PROSITE" id="PS50088">
    <property type="entry name" value="ANK_REPEAT"/>
    <property type="match status" value="7"/>
</dbReference>
<organism evidence="7 8">
    <name type="scientific">Scleropages formosus</name>
    <name type="common">Asian bonytongue</name>
    <name type="synonym">Osteoglossum formosum</name>
    <dbReference type="NCBI Taxonomy" id="113540"/>
    <lineage>
        <taxon>Eukaryota</taxon>
        <taxon>Metazoa</taxon>
        <taxon>Chordata</taxon>
        <taxon>Craniata</taxon>
        <taxon>Vertebrata</taxon>
        <taxon>Euteleostomi</taxon>
        <taxon>Actinopterygii</taxon>
        <taxon>Neopterygii</taxon>
        <taxon>Teleostei</taxon>
        <taxon>Osteoglossocephala</taxon>
        <taxon>Osteoglossomorpha</taxon>
        <taxon>Osteoglossiformes</taxon>
        <taxon>Osteoglossidae</taxon>
        <taxon>Scleropages</taxon>
    </lineage>
</organism>
<feature type="domain" description="SOCS box" evidence="6">
    <location>
        <begin position="632"/>
        <end position="674"/>
    </location>
</feature>
<evidence type="ECO:0000256" key="2">
    <source>
        <dbReference type="ARBA" id="ARBA00022737"/>
    </source>
</evidence>
<dbReference type="SUPFAM" id="SSF158235">
    <property type="entry name" value="SOCS box-like"/>
    <property type="match status" value="1"/>
</dbReference>
<dbReference type="InterPro" id="IPR036770">
    <property type="entry name" value="Ankyrin_rpt-contain_sf"/>
</dbReference>
<reference evidence="7 8" key="1">
    <citation type="submission" date="2019-04" db="EMBL/GenBank/DDBJ databases">
        <authorList>
            <consortium name="Wellcome Sanger Institute Data Sharing"/>
        </authorList>
    </citation>
    <scope>NUCLEOTIDE SEQUENCE [LARGE SCALE GENOMIC DNA]</scope>
</reference>
<feature type="repeat" description="ANK" evidence="4">
    <location>
        <begin position="256"/>
        <end position="288"/>
    </location>
</feature>
<reference evidence="7" key="2">
    <citation type="submission" date="2025-08" db="UniProtKB">
        <authorList>
            <consortium name="Ensembl"/>
        </authorList>
    </citation>
    <scope>IDENTIFICATION</scope>
</reference>
<evidence type="ECO:0000256" key="1">
    <source>
        <dbReference type="ARBA" id="ARBA00004906"/>
    </source>
</evidence>
<dbReference type="InterPro" id="IPR002110">
    <property type="entry name" value="Ankyrin_rpt"/>
</dbReference>
<feature type="repeat" description="ANK" evidence="4">
    <location>
        <begin position="289"/>
        <end position="321"/>
    </location>
</feature>
<feature type="region of interest" description="Disordered" evidence="5">
    <location>
        <begin position="54"/>
        <end position="90"/>
    </location>
</feature>
<keyword evidence="2" id="KW-0677">Repeat</keyword>
<dbReference type="PROSITE" id="PS50297">
    <property type="entry name" value="ANK_REP_REGION"/>
    <property type="match status" value="7"/>
</dbReference>
<dbReference type="PANTHER" id="PTHR24178">
    <property type="entry name" value="MOLTING PROTEIN MLT-4"/>
    <property type="match status" value="1"/>
</dbReference>
<feature type="repeat" description="ANK" evidence="4">
    <location>
        <begin position="190"/>
        <end position="222"/>
    </location>
</feature>
<dbReference type="SUPFAM" id="SSF48403">
    <property type="entry name" value="Ankyrin repeat"/>
    <property type="match status" value="2"/>
</dbReference>
<dbReference type="Ensembl" id="ENSSFOT00015020268.2">
    <property type="protein sequence ID" value="ENSSFOP00015020038.1"/>
    <property type="gene ID" value="ENSSFOG00015012902.2"/>
</dbReference>
<dbReference type="GO" id="GO:0035556">
    <property type="term" value="P:intracellular signal transduction"/>
    <property type="evidence" value="ECO:0007669"/>
    <property type="project" value="InterPro"/>
</dbReference>
<dbReference type="PROSITE" id="PS50225">
    <property type="entry name" value="SOCS"/>
    <property type="match status" value="1"/>
</dbReference>
<name>A0A8C9RIY4_SCLFO</name>
<dbReference type="SMART" id="SM00248">
    <property type="entry name" value="ANK"/>
    <property type="match status" value="11"/>
</dbReference>
<dbReference type="UniPathway" id="UPA00143"/>
<dbReference type="Gene3D" id="1.25.40.20">
    <property type="entry name" value="Ankyrin repeat-containing domain"/>
    <property type="match status" value="2"/>
</dbReference>
<dbReference type="Pfam" id="PF00023">
    <property type="entry name" value="Ank"/>
    <property type="match status" value="1"/>
</dbReference>
<dbReference type="PRINTS" id="PR01415">
    <property type="entry name" value="ANKYRIN"/>
</dbReference>
<dbReference type="FunFam" id="1.10.750.20:FF:000001">
    <property type="entry name" value="Ankyrin repeat and SOCS box containing 1"/>
    <property type="match status" value="1"/>
</dbReference>
<protein>
    <submittedName>
        <fullName evidence="7">Ankyrin repeat and SOCS box containing 2</fullName>
    </submittedName>
</protein>
<keyword evidence="3 4" id="KW-0040">ANK repeat</keyword>
<reference evidence="7" key="3">
    <citation type="submission" date="2025-09" db="UniProtKB">
        <authorList>
            <consortium name="Ensembl"/>
        </authorList>
    </citation>
    <scope>IDENTIFICATION</scope>
</reference>
<dbReference type="Proteomes" id="UP000694397">
    <property type="component" value="Chromosome 8"/>
</dbReference>
<dbReference type="GeneTree" id="ENSGT00940000155490"/>
<evidence type="ECO:0000313" key="7">
    <source>
        <dbReference type="Ensembl" id="ENSSFOP00015020038.1"/>
    </source>
</evidence>
<dbReference type="KEGG" id="sfm:108942630"/>
<dbReference type="GO" id="GO:0016567">
    <property type="term" value="P:protein ubiquitination"/>
    <property type="evidence" value="ECO:0007669"/>
    <property type="project" value="UniProtKB-UniPathway"/>
</dbReference>
<dbReference type="InterPro" id="IPR001496">
    <property type="entry name" value="SOCS_box"/>
</dbReference>
<dbReference type="Pfam" id="PF12796">
    <property type="entry name" value="Ank_2"/>
    <property type="match status" value="3"/>
</dbReference>
<feature type="repeat" description="ANK" evidence="4">
    <location>
        <begin position="322"/>
        <end position="354"/>
    </location>
</feature>
<proteinExistence type="predicted"/>
<dbReference type="Gene3D" id="1.10.750.20">
    <property type="entry name" value="SOCS box"/>
    <property type="match status" value="1"/>
</dbReference>
<dbReference type="SMART" id="SM00969">
    <property type="entry name" value="SOCS_box"/>
    <property type="match status" value="1"/>
</dbReference>
<evidence type="ECO:0000259" key="6">
    <source>
        <dbReference type="PROSITE" id="PS50225"/>
    </source>
</evidence>
<evidence type="ECO:0000313" key="8">
    <source>
        <dbReference type="Proteomes" id="UP000694397"/>
    </source>
</evidence>
<feature type="repeat" description="ANK" evidence="4">
    <location>
        <begin position="405"/>
        <end position="437"/>
    </location>
</feature>
<evidence type="ECO:0000256" key="4">
    <source>
        <dbReference type="PROSITE-ProRule" id="PRU00023"/>
    </source>
</evidence>
<feature type="repeat" description="ANK" evidence="4">
    <location>
        <begin position="223"/>
        <end position="251"/>
    </location>
</feature>
<evidence type="ECO:0000256" key="3">
    <source>
        <dbReference type="ARBA" id="ARBA00023043"/>
    </source>
</evidence>
<gene>
    <name evidence="7" type="primary">ASB2</name>
    <name evidence="7" type="synonym">LOC108942630</name>
</gene>
<dbReference type="Pfam" id="PF07525">
    <property type="entry name" value="SOCS_box"/>
    <property type="match status" value="1"/>
</dbReference>
<dbReference type="AlphaFoldDB" id="A0A8C9RIY4"/>